<organism evidence="9 10">
    <name type="scientific">Haloferula helveola</name>
    <dbReference type="NCBI Taxonomy" id="490095"/>
    <lineage>
        <taxon>Bacteria</taxon>
        <taxon>Pseudomonadati</taxon>
        <taxon>Verrucomicrobiota</taxon>
        <taxon>Verrucomicrobiia</taxon>
        <taxon>Verrucomicrobiales</taxon>
        <taxon>Verrucomicrobiaceae</taxon>
        <taxon>Haloferula</taxon>
    </lineage>
</organism>
<evidence type="ECO:0000256" key="5">
    <source>
        <dbReference type="ARBA" id="ARBA00022801"/>
    </source>
</evidence>
<keyword evidence="10" id="KW-1185">Reference proteome</keyword>
<protein>
    <recommendedName>
        <fullName evidence="4">GDP-mannose pyrophosphatase</fullName>
    </recommendedName>
    <alternativeName>
        <fullName evidence="6">GDP-mannose hydrolase</fullName>
    </alternativeName>
    <alternativeName>
        <fullName evidence="7">GDPMK</fullName>
    </alternativeName>
</protein>
<comment type="cofactor">
    <cofactor evidence="2">
        <name>Mg(2+)</name>
        <dbReference type="ChEBI" id="CHEBI:18420"/>
    </cofactor>
</comment>
<sequence length="197" mass="21651">MALAVSTATGAISRWRIVARSPQAAAVTETLFETKWLGLYRIGHWDFVQRPNSESCVGILAVTGDHEVLLVEQFRIPLQRRVIEIPAGLVGDEVEHEGESIAETARRELLEETGYQAGKIEPLIVSPTSAGMARELTHLFLATELEQVGPGGGVGNEDIQLHRVPVADLRTWLRAKESEGLLVDFKIHAALWAADLR</sequence>
<evidence type="ECO:0000313" key="10">
    <source>
        <dbReference type="Proteomes" id="UP001374893"/>
    </source>
</evidence>
<dbReference type="PROSITE" id="PS51462">
    <property type="entry name" value="NUDIX"/>
    <property type="match status" value="1"/>
</dbReference>
<dbReference type="Proteomes" id="UP001374893">
    <property type="component" value="Chromosome"/>
</dbReference>
<dbReference type="SUPFAM" id="SSF55811">
    <property type="entry name" value="Nudix"/>
    <property type="match status" value="1"/>
</dbReference>
<dbReference type="PANTHER" id="PTHR11839:SF18">
    <property type="entry name" value="NUDIX HYDROLASE DOMAIN-CONTAINING PROTEIN"/>
    <property type="match status" value="1"/>
</dbReference>
<gene>
    <name evidence="9" type="ORF">HAHE_31000</name>
</gene>
<comment type="catalytic activity">
    <reaction evidence="1">
        <text>GDP-alpha-D-mannose + H2O = alpha-D-mannose 1-phosphate + GMP + 2 H(+)</text>
        <dbReference type="Rhea" id="RHEA:27978"/>
        <dbReference type="ChEBI" id="CHEBI:15377"/>
        <dbReference type="ChEBI" id="CHEBI:15378"/>
        <dbReference type="ChEBI" id="CHEBI:57527"/>
        <dbReference type="ChEBI" id="CHEBI:58115"/>
        <dbReference type="ChEBI" id="CHEBI:58409"/>
    </reaction>
</comment>
<accession>A0ABM7RFY2</accession>
<dbReference type="CDD" id="cd03424">
    <property type="entry name" value="NUDIX_ADPRase_Nudt5_UGPPase_Nudt14"/>
    <property type="match status" value="1"/>
</dbReference>
<name>A0ABM7RFY2_9BACT</name>
<dbReference type="Pfam" id="PF00293">
    <property type="entry name" value="NUDIX"/>
    <property type="match status" value="1"/>
</dbReference>
<dbReference type="GO" id="GO:0016787">
    <property type="term" value="F:hydrolase activity"/>
    <property type="evidence" value="ECO:0007669"/>
    <property type="project" value="UniProtKB-KW"/>
</dbReference>
<evidence type="ECO:0000256" key="3">
    <source>
        <dbReference type="ARBA" id="ARBA00007275"/>
    </source>
</evidence>
<feature type="domain" description="Nudix hydrolase" evidence="8">
    <location>
        <begin position="51"/>
        <end position="195"/>
    </location>
</feature>
<comment type="similarity">
    <text evidence="3">Belongs to the Nudix hydrolase family. NudK subfamily.</text>
</comment>
<reference evidence="9 10" key="1">
    <citation type="submission" date="2021-06" db="EMBL/GenBank/DDBJ databases">
        <title>Complete genome of Haloferula helveola possessing various polysaccharide degrading enzymes.</title>
        <authorList>
            <person name="Takami H."/>
            <person name="Huang C."/>
            <person name="Hamasaki K."/>
        </authorList>
    </citation>
    <scope>NUCLEOTIDE SEQUENCE [LARGE SCALE GENOMIC DNA]</scope>
    <source>
        <strain evidence="9 10">CN-1</strain>
    </source>
</reference>
<evidence type="ECO:0000256" key="1">
    <source>
        <dbReference type="ARBA" id="ARBA00000847"/>
    </source>
</evidence>
<evidence type="ECO:0000256" key="6">
    <source>
        <dbReference type="ARBA" id="ARBA00032162"/>
    </source>
</evidence>
<evidence type="ECO:0000256" key="4">
    <source>
        <dbReference type="ARBA" id="ARBA00016377"/>
    </source>
</evidence>
<evidence type="ECO:0000259" key="8">
    <source>
        <dbReference type="PROSITE" id="PS51462"/>
    </source>
</evidence>
<dbReference type="PANTHER" id="PTHR11839">
    <property type="entry name" value="UDP/ADP-SUGAR PYROPHOSPHATASE"/>
    <property type="match status" value="1"/>
</dbReference>
<evidence type="ECO:0000313" key="9">
    <source>
        <dbReference type="EMBL" id="BCX49192.1"/>
    </source>
</evidence>
<proteinExistence type="inferred from homology"/>
<dbReference type="EMBL" id="AP024702">
    <property type="protein sequence ID" value="BCX49192.1"/>
    <property type="molecule type" value="Genomic_DNA"/>
</dbReference>
<evidence type="ECO:0000256" key="7">
    <source>
        <dbReference type="ARBA" id="ARBA00032272"/>
    </source>
</evidence>
<dbReference type="Gene3D" id="3.90.79.10">
    <property type="entry name" value="Nucleoside Triphosphate Pyrophosphohydrolase"/>
    <property type="match status" value="1"/>
</dbReference>
<dbReference type="InterPro" id="IPR000086">
    <property type="entry name" value="NUDIX_hydrolase_dom"/>
</dbReference>
<dbReference type="InterPro" id="IPR015797">
    <property type="entry name" value="NUDIX_hydrolase-like_dom_sf"/>
</dbReference>
<keyword evidence="5 9" id="KW-0378">Hydrolase</keyword>
<evidence type="ECO:0000256" key="2">
    <source>
        <dbReference type="ARBA" id="ARBA00001946"/>
    </source>
</evidence>